<dbReference type="AlphaFoldDB" id="A0A7W6MTN0"/>
<evidence type="ECO:0000256" key="1">
    <source>
        <dbReference type="SAM" id="SignalP"/>
    </source>
</evidence>
<sequence>MRRWILSFFMILAASATADAADTFECPVDVVACVTKAQKACPKNVTFIADRTSASGFSIFPRGTPVTGKAVNGRPMYVICTPK</sequence>
<comment type="caution">
    <text evidence="2">The sequence shown here is derived from an EMBL/GenBank/DDBJ whole genome shotgun (WGS) entry which is preliminary data.</text>
</comment>
<evidence type="ECO:0000313" key="3">
    <source>
        <dbReference type="Proteomes" id="UP000544107"/>
    </source>
</evidence>
<dbReference type="EMBL" id="JACIED010000002">
    <property type="protein sequence ID" value="MBB4007350.1"/>
    <property type="molecule type" value="Genomic_DNA"/>
</dbReference>
<evidence type="ECO:0000313" key="2">
    <source>
        <dbReference type="EMBL" id="MBB4007350.1"/>
    </source>
</evidence>
<evidence type="ECO:0008006" key="4">
    <source>
        <dbReference type="Google" id="ProtNLM"/>
    </source>
</evidence>
<dbReference type="Proteomes" id="UP000544107">
    <property type="component" value="Unassembled WGS sequence"/>
</dbReference>
<organism evidence="2 3">
    <name type="scientific">Allorhizobium taibaishanense</name>
    <dbReference type="NCBI Taxonomy" id="887144"/>
    <lineage>
        <taxon>Bacteria</taxon>
        <taxon>Pseudomonadati</taxon>
        <taxon>Pseudomonadota</taxon>
        <taxon>Alphaproteobacteria</taxon>
        <taxon>Hyphomicrobiales</taxon>
        <taxon>Rhizobiaceae</taxon>
        <taxon>Rhizobium/Agrobacterium group</taxon>
        <taxon>Allorhizobium</taxon>
    </lineage>
</organism>
<keyword evidence="1" id="KW-0732">Signal</keyword>
<protein>
    <recommendedName>
        <fullName evidence="4">Secreted protein</fullName>
    </recommendedName>
</protein>
<proteinExistence type="predicted"/>
<gene>
    <name evidence="2" type="ORF">GGQ71_001613</name>
</gene>
<reference evidence="2 3" key="1">
    <citation type="submission" date="2020-08" db="EMBL/GenBank/DDBJ databases">
        <title>Genomic Encyclopedia of Type Strains, Phase IV (KMG-IV): sequencing the most valuable type-strain genomes for metagenomic binning, comparative biology and taxonomic classification.</title>
        <authorList>
            <person name="Goeker M."/>
        </authorList>
    </citation>
    <scope>NUCLEOTIDE SEQUENCE [LARGE SCALE GENOMIC DNA]</scope>
    <source>
        <strain evidence="2 3">DSM 100021</strain>
    </source>
</reference>
<feature type="signal peptide" evidence="1">
    <location>
        <begin position="1"/>
        <end position="20"/>
    </location>
</feature>
<name>A0A7W6MTN0_9HYPH</name>
<accession>A0A7W6MTN0</accession>
<feature type="chain" id="PRO_5030930414" description="Secreted protein" evidence="1">
    <location>
        <begin position="21"/>
        <end position="83"/>
    </location>
</feature>